<sequence>MRGSYALKTESHNKRLPTDSSAEMLLEAYLKLHFTALSMKPTVFRKSLVQKLGIEPTTYKDDSSKYTLKKDMTLIHINSGSQIKRIWAQGD</sequence>
<evidence type="ECO:0000313" key="2">
    <source>
        <dbReference type="Proteomes" id="UP001214576"/>
    </source>
</evidence>
<gene>
    <name evidence="1" type="ORF">MG293_003018</name>
</gene>
<proteinExistence type="predicted"/>
<reference evidence="1" key="1">
    <citation type="submission" date="2022-03" db="EMBL/GenBank/DDBJ databases">
        <title>Genomic analyses of argali, domestic sheep and their hybrids provide insights into chromosomal evolution, heterosis and genetic basis of agronomic traits.</title>
        <authorList>
            <person name="Li M."/>
        </authorList>
    </citation>
    <scope>NUCLEOTIDE SEQUENCE</scope>
    <source>
        <strain evidence="1">CAU-MHL-2022a</strain>
        <tissue evidence="1">Skin</tissue>
    </source>
</reference>
<dbReference type="Proteomes" id="UP001214576">
    <property type="component" value="Unassembled WGS sequence"/>
</dbReference>
<organism evidence="1 2">
    <name type="scientific">Ovis ammon polii</name>
    <dbReference type="NCBI Taxonomy" id="230172"/>
    <lineage>
        <taxon>Eukaryota</taxon>
        <taxon>Metazoa</taxon>
        <taxon>Chordata</taxon>
        <taxon>Craniata</taxon>
        <taxon>Vertebrata</taxon>
        <taxon>Euteleostomi</taxon>
        <taxon>Mammalia</taxon>
        <taxon>Eutheria</taxon>
        <taxon>Laurasiatheria</taxon>
        <taxon>Artiodactyla</taxon>
        <taxon>Ruminantia</taxon>
        <taxon>Pecora</taxon>
        <taxon>Bovidae</taxon>
        <taxon>Caprinae</taxon>
        <taxon>Ovis</taxon>
    </lineage>
</organism>
<dbReference type="EMBL" id="JAKZEL010000002">
    <property type="protein sequence ID" value="KAI4546463.1"/>
    <property type="molecule type" value="Genomic_DNA"/>
</dbReference>
<dbReference type="AlphaFoldDB" id="A0AAD4YFX5"/>
<name>A0AAD4YFX5_OVIAM</name>
<protein>
    <submittedName>
        <fullName evidence="1">Uncharacterized protein</fullName>
    </submittedName>
</protein>
<comment type="caution">
    <text evidence="1">The sequence shown here is derived from an EMBL/GenBank/DDBJ whole genome shotgun (WGS) entry which is preliminary data.</text>
</comment>
<accession>A0AAD4YFX5</accession>
<keyword evidence="2" id="KW-1185">Reference proteome</keyword>
<evidence type="ECO:0000313" key="1">
    <source>
        <dbReference type="EMBL" id="KAI4546463.1"/>
    </source>
</evidence>